<protein>
    <recommendedName>
        <fullName evidence="5">Protein SREK1IP1</fullName>
    </recommendedName>
</protein>
<feature type="domain" description="CCHC-type" evidence="7">
    <location>
        <begin position="16"/>
        <end position="31"/>
    </location>
</feature>
<name>K1QUX0_MAGGI</name>
<evidence type="ECO:0000256" key="2">
    <source>
        <dbReference type="ARBA" id="ARBA00022771"/>
    </source>
</evidence>
<comment type="function">
    <text evidence="4">Possible splicing regulator involved in the control of cellular survival.</text>
</comment>
<evidence type="ECO:0000256" key="6">
    <source>
        <dbReference type="SAM" id="MobiDB-lite"/>
    </source>
</evidence>
<keyword evidence="1" id="KW-0479">Metal-binding</keyword>
<reference evidence="8" key="1">
    <citation type="journal article" date="2012" name="Nature">
        <title>The oyster genome reveals stress adaptation and complexity of shell formation.</title>
        <authorList>
            <person name="Zhang G."/>
            <person name="Fang X."/>
            <person name="Guo X."/>
            <person name="Li L."/>
            <person name="Luo R."/>
            <person name="Xu F."/>
            <person name="Yang P."/>
            <person name="Zhang L."/>
            <person name="Wang X."/>
            <person name="Qi H."/>
            <person name="Xiong Z."/>
            <person name="Que H."/>
            <person name="Xie Y."/>
            <person name="Holland P.W."/>
            <person name="Paps J."/>
            <person name="Zhu Y."/>
            <person name="Wu F."/>
            <person name="Chen Y."/>
            <person name="Wang J."/>
            <person name="Peng C."/>
            <person name="Meng J."/>
            <person name="Yang L."/>
            <person name="Liu J."/>
            <person name="Wen B."/>
            <person name="Zhang N."/>
            <person name="Huang Z."/>
            <person name="Zhu Q."/>
            <person name="Feng Y."/>
            <person name="Mount A."/>
            <person name="Hedgecock D."/>
            <person name="Xu Z."/>
            <person name="Liu Y."/>
            <person name="Domazet-Loso T."/>
            <person name="Du Y."/>
            <person name="Sun X."/>
            <person name="Zhang S."/>
            <person name="Liu B."/>
            <person name="Cheng P."/>
            <person name="Jiang X."/>
            <person name="Li J."/>
            <person name="Fan D."/>
            <person name="Wang W."/>
            <person name="Fu W."/>
            <person name="Wang T."/>
            <person name="Wang B."/>
            <person name="Zhang J."/>
            <person name="Peng Z."/>
            <person name="Li Y."/>
            <person name="Li N."/>
            <person name="Wang J."/>
            <person name="Chen M."/>
            <person name="He Y."/>
            <person name="Tan F."/>
            <person name="Song X."/>
            <person name="Zheng Q."/>
            <person name="Huang R."/>
            <person name="Yang H."/>
            <person name="Du X."/>
            <person name="Chen L."/>
            <person name="Yang M."/>
            <person name="Gaffney P.M."/>
            <person name="Wang S."/>
            <person name="Luo L."/>
            <person name="She Z."/>
            <person name="Ming Y."/>
            <person name="Huang W."/>
            <person name="Zhang S."/>
            <person name="Huang B."/>
            <person name="Zhang Y."/>
            <person name="Qu T."/>
            <person name="Ni P."/>
            <person name="Miao G."/>
            <person name="Wang J."/>
            <person name="Wang Q."/>
            <person name="Steinberg C.E."/>
            <person name="Wang H."/>
            <person name="Li N."/>
            <person name="Qian L."/>
            <person name="Zhang G."/>
            <person name="Li Y."/>
            <person name="Yang H."/>
            <person name="Liu X."/>
            <person name="Wang J."/>
            <person name="Yin Y."/>
            <person name="Wang J."/>
        </authorList>
    </citation>
    <scope>NUCLEOTIDE SEQUENCE [LARGE SCALE GENOMIC DNA]</scope>
    <source>
        <strain evidence="8">05x7-T-G4-1.051#20</strain>
    </source>
</reference>
<evidence type="ECO:0000313" key="8">
    <source>
        <dbReference type="EMBL" id="EKC37438.1"/>
    </source>
</evidence>
<evidence type="ECO:0000256" key="1">
    <source>
        <dbReference type="ARBA" id="ARBA00022723"/>
    </source>
</evidence>
<dbReference type="AlphaFoldDB" id="K1QUX0"/>
<keyword evidence="3" id="KW-0862">Zinc</keyword>
<gene>
    <name evidence="8" type="ORF">CGI_10019336</name>
</gene>
<dbReference type="GO" id="GO:0003676">
    <property type="term" value="F:nucleic acid binding"/>
    <property type="evidence" value="ECO:0007669"/>
    <property type="project" value="InterPro"/>
</dbReference>
<proteinExistence type="predicted"/>
<keyword evidence="2" id="KW-0863">Zinc-finger</keyword>
<feature type="compositionally biased region" description="Basic and acidic residues" evidence="6">
    <location>
        <begin position="99"/>
        <end position="115"/>
    </location>
</feature>
<dbReference type="InParanoid" id="K1QUX0"/>
<evidence type="ECO:0000256" key="5">
    <source>
        <dbReference type="ARBA" id="ARBA00039180"/>
    </source>
</evidence>
<dbReference type="HOGENOM" id="CLU_122662_1_0_1"/>
<feature type="compositionally biased region" description="Basic residues" evidence="6">
    <location>
        <begin position="145"/>
        <end position="159"/>
    </location>
</feature>
<dbReference type="PANTHER" id="PTHR31437">
    <property type="entry name" value="SREK1IP1 FAMILY MEMBER"/>
    <property type="match status" value="1"/>
</dbReference>
<feature type="region of interest" description="Disordered" evidence="6">
    <location>
        <begin position="83"/>
        <end position="190"/>
    </location>
</feature>
<feature type="compositionally biased region" description="Low complexity" evidence="6">
    <location>
        <begin position="176"/>
        <end position="190"/>
    </location>
</feature>
<dbReference type="PROSITE" id="PS50158">
    <property type="entry name" value="ZF_CCHC"/>
    <property type="match status" value="1"/>
</dbReference>
<feature type="compositionally biased region" description="Basic residues" evidence="6">
    <location>
        <begin position="116"/>
        <end position="129"/>
    </location>
</feature>
<dbReference type="GO" id="GO:0008270">
    <property type="term" value="F:zinc ion binding"/>
    <property type="evidence" value="ECO:0007669"/>
    <property type="project" value="UniProtKB-KW"/>
</dbReference>
<dbReference type="EMBL" id="JH816864">
    <property type="protein sequence ID" value="EKC37438.1"/>
    <property type="molecule type" value="Genomic_DNA"/>
</dbReference>
<dbReference type="InterPro" id="IPR001878">
    <property type="entry name" value="Znf_CCHC"/>
</dbReference>
<sequence length="190" mass="21603">MDTFAPKSGDGVRAACKRCGYAGHLTFQCRNFIKADPNKEVLLDVSSTSSDSSDVDFVSPLTQLKKGRRTLLLDFIKAALMSRSRSPVKKKKSKKHKKNWSDSESDSKSDISESSHKKKYRKSKKKHKHRDSDSSDSEDQSDNRSRRKHKKKSKKHKKHQDSSKSDSDSGKGGRGKYSSSKYYVSYKEMM</sequence>
<organism evidence="8">
    <name type="scientific">Magallana gigas</name>
    <name type="common">Pacific oyster</name>
    <name type="synonym">Crassostrea gigas</name>
    <dbReference type="NCBI Taxonomy" id="29159"/>
    <lineage>
        <taxon>Eukaryota</taxon>
        <taxon>Metazoa</taxon>
        <taxon>Spiralia</taxon>
        <taxon>Lophotrochozoa</taxon>
        <taxon>Mollusca</taxon>
        <taxon>Bivalvia</taxon>
        <taxon>Autobranchia</taxon>
        <taxon>Pteriomorphia</taxon>
        <taxon>Ostreida</taxon>
        <taxon>Ostreoidea</taxon>
        <taxon>Ostreidae</taxon>
        <taxon>Magallana</taxon>
    </lineage>
</organism>
<evidence type="ECO:0000256" key="4">
    <source>
        <dbReference type="ARBA" id="ARBA00037746"/>
    </source>
</evidence>
<dbReference type="PANTHER" id="PTHR31437:SF1">
    <property type="entry name" value="PROTEIN SREK1IP1"/>
    <property type="match status" value="1"/>
</dbReference>
<feature type="compositionally biased region" description="Basic residues" evidence="6">
    <location>
        <begin position="86"/>
        <end position="98"/>
    </location>
</feature>
<evidence type="ECO:0000259" key="7">
    <source>
        <dbReference type="PROSITE" id="PS50158"/>
    </source>
</evidence>
<dbReference type="Pfam" id="PF13917">
    <property type="entry name" value="zf-CCHC_3"/>
    <property type="match status" value="1"/>
</dbReference>
<accession>K1QUX0</accession>
<feature type="compositionally biased region" description="Basic and acidic residues" evidence="6">
    <location>
        <begin position="160"/>
        <end position="171"/>
    </location>
</feature>
<evidence type="ECO:0000256" key="3">
    <source>
        <dbReference type="ARBA" id="ARBA00022833"/>
    </source>
</evidence>